<organism evidence="1 2">
    <name type="scientific">Blyttiomyces helicus</name>
    <dbReference type="NCBI Taxonomy" id="388810"/>
    <lineage>
        <taxon>Eukaryota</taxon>
        <taxon>Fungi</taxon>
        <taxon>Fungi incertae sedis</taxon>
        <taxon>Chytridiomycota</taxon>
        <taxon>Chytridiomycota incertae sedis</taxon>
        <taxon>Chytridiomycetes</taxon>
        <taxon>Chytridiomycetes incertae sedis</taxon>
        <taxon>Blyttiomyces</taxon>
    </lineage>
</organism>
<dbReference type="OrthoDB" id="10646873at2759"/>
<dbReference type="Proteomes" id="UP000269721">
    <property type="component" value="Unassembled WGS sequence"/>
</dbReference>
<name>A0A4P9WP55_9FUNG</name>
<reference evidence="2" key="1">
    <citation type="journal article" date="2018" name="Nat. Microbiol.">
        <title>Leveraging single-cell genomics to expand the fungal tree of life.</title>
        <authorList>
            <person name="Ahrendt S.R."/>
            <person name="Quandt C.A."/>
            <person name="Ciobanu D."/>
            <person name="Clum A."/>
            <person name="Salamov A."/>
            <person name="Andreopoulos B."/>
            <person name="Cheng J.F."/>
            <person name="Woyke T."/>
            <person name="Pelin A."/>
            <person name="Henrissat B."/>
            <person name="Reynolds N.K."/>
            <person name="Benny G.L."/>
            <person name="Smith M.E."/>
            <person name="James T.Y."/>
            <person name="Grigoriev I.V."/>
        </authorList>
    </citation>
    <scope>NUCLEOTIDE SEQUENCE [LARGE SCALE GENOMIC DNA]</scope>
</reference>
<protein>
    <submittedName>
        <fullName evidence="1">Uncharacterized protein</fullName>
    </submittedName>
</protein>
<dbReference type="EMBL" id="KZ993951">
    <property type="protein sequence ID" value="RKO94272.1"/>
    <property type="molecule type" value="Genomic_DNA"/>
</dbReference>
<dbReference type="AlphaFoldDB" id="A0A4P9WP55"/>
<proteinExistence type="predicted"/>
<gene>
    <name evidence="1" type="ORF">BDK51DRAFT_29541</name>
</gene>
<keyword evidence="2" id="KW-1185">Reference proteome</keyword>
<sequence length="348" mass="39634">MAKKKTIKSRKLHGVNVCITSDYLGEKIKRGKRFGTPSEFGKAWTAYAISADNPNIKVAVMKIPLSKKDQGTSYTQQQLLSVLSKVCPNLPIMFTYFWCPTCTFTNPKIKKKGGFWQYKINGKIYQVPNYGYLFVLWDFGMAHIPGKIRGRPEFSDKTGFPILQETDMGRIAAVMYDVLVKKKKSFQNITLSKIMETEQYQPPVINIMEGLFHHFAGNTISPLEIIDNYNMDYSKNQILEANPPAMRSATHNEKNKNFAQSQLFVKKLVWSVEAPLEDIGLTSNAKQVLCSGQLKLLLPIVKQFLSDYAQNKKIIDQIRFVDFLQGQTQFRGLKYQNGNLFTVKLSSP</sequence>
<accession>A0A4P9WP55</accession>
<evidence type="ECO:0000313" key="2">
    <source>
        <dbReference type="Proteomes" id="UP000269721"/>
    </source>
</evidence>
<evidence type="ECO:0000313" key="1">
    <source>
        <dbReference type="EMBL" id="RKO94272.1"/>
    </source>
</evidence>